<accession>A0A2S8BCA8</accession>
<dbReference type="AlphaFoldDB" id="A0A2S8BCA8"/>
<evidence type="ECO:0000313" key="1">
    <source>
        <dbReference type="EMBL" id="PQM44288.1"/>
    </source>
</evidence>
<organism evidence="1 2">
    <name type="scientific">Mycobacterium talmoniae</name>
    <dbReference type="NCBI Taxonomy" id="1858794"/>
    <lineage>
        <taxon>Bacteria</taxon>
        <taxon>Bacillati</taxon>
        <taxon>Actinomycetota</taxon>
        <taxon>Actinomycetes</taxon>
        <taxon>Mycobacteriales</taxon>
        <taxon>Mycobacteriaceae</taxon>
        <taxon>Mycobacterium</taxon>
    </lineage>
</organism>
<dbReference type="EMBL" id="PPEA01000864">
    <property type="protein sequence ID" value="PQM44288.1"/>
    <property type="molecule type" value="Genomic_DNA"/>
</dbReference>
<proteinExistence type="predicted"/>
<protein>
    <submittedName>
        <fullName evidence="1">Uncharacterized protein</fullName>
    </submittedName>
</protein>
<dbReference type="Gene3D" id="1.10.10.10">
    <property type="entry name" value="Winged helix-like DNA-binding domain superfamily/Winged helix DNA-binding domain"/>
    <property type="match status" value="1"/>
</dbReference>
<gene>
    <name evidence="1" type="ORF">C1Y40_05551</name>
</gene>
<reference evidence="1 2" key="1">
    <citation type="journal article" date="2017" name="Int. J. Syst. Evol. Microbiol.">
        <title>Mycobacterium talmoniae sp. nov., a slowly growing mycobacterium isolated from human respiratory samples.</title>
        <authorList>
            <person name="Davidson R.M."/>
            <person name="DeGroote M.A."/>
            <person name="Marola J.L."/>
            <person name="Buss S."/>
            <person name="Jones V."/>
            <person name="McNeil M.R."/>
            <person name="Freifeld A.G."/>
            <person name="Elaine Epperson L."/>
            <person name="Hasan N.A."/>
            <person name="Jackson M."/>
            <person name="Iwen P.C."/>
            <person name="Salfinger M."/>
            <person name="Strong M."/>
        </authorList>
    </citation>
    <scope>NUCLEOTIDE SEQUENCE [LARGE SCALE GENOMIC DNA]</scope>
    <source>
        <strain evidence="1 2">ATCC BAA-2683</strain>
    </source>
</reference>
<comment type="caution">
    <text evidence="1">The sequence shown here is derived from an EMBL/GenBank/DDBJ whole genome shotgun (WGS) entry which is preliminary data.</text>
</comment>
<dbReference type="InterPro" id="IPR036388">
    <property type="entry name" value="WH-like_DNA-bd_sf"/>
</dbReference>
<evidence type="ECO:0000313" key="2">
    <source>
        <dbReference type="Proteomes" id="UP000238296"/>
    </source>
</evidence>
<name>A0A2S8BCA8_9MYCO</name>
<sequence>MATADTTSMVARVALIMNLFDDPGKRLRLDQVVSRTGLPRSRCTASSNSCMRLGCCSIGPTATASPPPRCRWAG</sequence>
<dbReference type="Proteomes" id="UP000238296">
    <property type="component" value="Unassembled WGS sequence"/>
</dbReference>